<evidence type="ECO:0000313" key="3">
    <source>
        <dbReference type="EMBL" id="RIA91226.1"/>
    </source>
</evidence>
<dbReference type="PANTHER" id="PTHR44500:SF1">
    <property type="entry name" value="DNAJ HOMOLOG SUBFAMILY C MEMBER 12"/>
    <property type="match status" value="1"/>
</dbReference>
<gene>
    <name evidence="3" type="ORF">C1645_737223</name>
</gene>
<name>A0A397T2V2_9GLOM</name>
<dbReference type="InterPro" id="IPR001623">
    <property type="entry name" value="DnaJ_domain"/>
</dbReference>
<dbReference type="SMART" id="SM00271">
    <property type="entry name" value="DnaJ"/>
    <property type="match status" value="1"/>
</dbReference>
<evidence type="ECO:0000259" key="2">
    <source>
        <dbReference type="PROSITE" id="PS50076"/>
    </source>
</evidence>
<feature type="domain" description="J" evidence="2">
    <location>
        <begin position="22"/>
        <end position="90"/>
    </location>
</feature>
<keyword evidence="1" id="KW-0143">Chaperone</keyword>
<keyword evidence="4" id="KW-1185">Reference proteome</keyword>
<dbReference type="InterPro" id="IPR036869">
    <property type="entry name" value="J_dom_sf"/>
</dbReference>
<sequence length="168" mass="19710">MDLNSILEAIGNSDEEDKFYENLYEVIGCFSSSTTEQISTEYKKRVLHCHPDKVTNEQDKKEAEKQFQKLSIAYKILVDEKERKYYDKWRNGSIKINYKMWRDLVIKKGHAVHWQPPPKETLSITHDSSTDTSIVPTSSMNNNNKSIWNSTSSGSRDDLYEKFRNYEI</sequence>
<dbReference type="InterPro" id="IPR029827">
    <property type="entry name" value="JDP1-like"/>
</dbReference>
<dbReference type="GO" id="GO:0005737">
    <property type="term" value="C:cytoplasm"/>
    <property type="evidence" value="ECO:0007669"/>
    <property type="project" value="TreeGrafter"/>
</dbReference>
<dbReference type="Gene3D" id="1.10.287.110">
    <property type="entry name" value="DnaJ domain"/>
    <property type="match status" value="1"/>
</dbReference>
<proteinExistence type="predicted"/>
<dbReference type="EMBL" id="QKYT01000158">
    <property type="protein sequence ID" value="RIA91226.1"/>
    <property type="molecule type" value="Genomic_DNA"/>
</dbReference>
<evidence type="ECO:0000256" key="1">
    <source>
        <dbReference type="ARBA" id="ARBA00023186"/>
    </source>
</evidence>
<evidence type="ECO:0000313" key="4">
    <source>
        <dbReference type="Proteomes" id="UP000265703"/>
    </source>
</evidence>
<dbReference type="CDD" id="cd06257">
    <property type="entry name" value="DnaJ"/>
    <property type="match status" value="1"/>
</dbReference>
<dbReference type="STRING" id="658196.A0A397T2V2"/>
<accession>A0A397T2V2</accession>
<reference evidence="3 4" key="1">
    <citation type="submission" date="2018-06" db="EMBL/GenBank/DDBJ databases">
        <title>Comparative genomics reveals the genomic features of Rhizophagus irregularis, R. cerebriforme, R. diaphanum and Gigaspora rosea, and their symbiotic lifestyle signature.</title>
        <authorList>
            <person name="Morin E."/>
            <person name="San Clemente H."/>
            <person name="Chen E.C.H."/>
            <person name="De La Providencia I."/>
            <person name="Hainaut M."/>
            <person name="Kuo A."/>
            <person name="Kohler A."/>
            <person name="Murat C."/>
            <person name="Tang N."/>
            <person name="Roy S."/>
            <person name="Loubradou J."/>
            <person name="Henrissat B."/>
            <person name="Grigoriev I.V."/>
            <person name="Corradi N."/>
            <person name="Roux C."/>
            <person name="Martin F.M."/>
        </authorList>
    </citation>
    <scope>NUCLEOTIDE SEQUENCE [LARGE SCALE GENOMIC DNA]</scope>
    <source>
        <strain evidence="3 4">DAOM 227022</strain>
    </source>
</reference>
<dbReference type="AlphaFoldDB" id="A0A397T2V2"/>
<dbReference type="SUPFAM" id="SSF46565">
    <property type="entry name" value="Chaperone J-domain"/>
    <property type="match status" value="1"/>
</dbReference>
<dbReference type="PRINTS" id="PR00625">
    <property type="entry name" value="JDOMAIN"/>
</dbReference>
<comment type="caution">
    <text evidence="3">The sequence shown here is derived from an EMBL/GenBank/DDBJ whole genome shotgun (WGS) entry which is preliminary data.</text>
</comment>
<dbReference type="Pfam" id="PF00226">
    <property type="entry name" value="DnaJ"/>
    <property type="match status" value="1"/>
</dbReference>
<dbReference type="PROSITE" id="PS50076">
    <property type="entry name" value="DNAJ_2"/>
    <property type="match status" value="1"/>
</dbReference>
<organism evidence="3 4">
    <name type="scientific">Glomus cerebriforme</name>
    <dbReference type="NCBI Taxonomy" id="658196"/>
    <lineage>
        <taxon>Eukaryota</taxon>
        <taxon>Fungi</taxon>
        <taxon>Fungi incertae sedis</taxon>
        <taxon>Mucoromycota</taxon>
        <taxon>Glomeromycotina</taxon>
        <taxon>Glomeromycetes</taxon>
        <taxon>Glomerales</taxon>
        <taxon>Glomeraceae</taxon>
        <taxon>Glomus</taxon>
    </lineage>
</organism>
<dbReference type="PANTHER" id="PTHR44500">
    <property type="entry name" value="DNAJ HOMOLOG SUBFAMILY C MEMBER 12"/>
    <property type="match status" value="1"/>
</dbReference>
<dbReference type="OrthoDB" id="436519at2759"/>
<dbReference type="Proteomes" id="UP000265703">
    <property type="component" value="Unassembled WGS sequence"/>
</dbReference>
<protein>
    <submittedName>
        <fullName evidence="3">DnaJ domain-containing protein</fullName>
    </submittedName>
</protein>